<dbReference type="PANTHER" id="PTHR30408:SF12">
    <property type="entry name" value="TYPE I RESTRICTION ENZYME MJAVIII SPECIFICITY SUBUNIT"/>
    <property type="match status" value="1"/>
</dbReference>
<evidence type="ECO:0000313" key="5">
    <source>
        <dbReference type="EMBL" id="GAA1768737.1"/>
    </source>
</evidence>
<dbReference type="Proteomes" id="UP001500506">
    <property type="component" value="Unassembled WGS sequence"/>
</dbReference>
<dbReference type="InterPro" id="IPR000055">
    <property type="entry name" value="Restrct_endonuc_typeI_TRD"/>
</dbReference>
<dbReference type="PANTHER" id="PTHR30408">
    <property type="entry name" value="TYPE-1 RESTRICTION ENZYME ECOKI SPECIFICITY PROTEIN"/>
    <property type="match status" value="1"/>
</dbReference>
<keyword evidence="6" id="KW-1185">Reference proteome</keyword>
<name>A0ABP4X2G3_9MICO</name>
<dbReference type="InterPro" id="IPR044946">
    <property type="entry name" value="Restrct_endonuc_typeI_TRD_sf"/>
</dbReference>
<evidence type="ECO:0000256" key="1">
    <source>
        <dbReference type="ARBA" id="ARBA00010923"/>
    </source>
</evidence>
<dbReference type="Pfam" id="PF01420">
    <property type="entry name" value="Methylase_S"/>
    <property type="match status" value="2"/>
</dbReference>
<dbReference type="SUPFAM" id="SSF116734">
    <property type="entry name" value="DNA methylase specificity domain"/>
    <property type="match status" value="2"/>
</dbReference>
<dbReference type="RefSeq" id="WP_269756475.1">
    <property type="nucleotide sequence ID" value="NZ_BAAANH010000007.1"/>
</dbReference>
<feature type="domain" description="Type I restriction modification DNA specificity" evidence="4">
    <location>
        <begin position="4"/>
        <end position="175"/>
    </location>
</feature>
<keyword evidence="2" id="KW-0680">Restriction system</keyword>
<dbReference type="Gene3D" id="3.90.220.20">
    <property type="entry name" value="DNA methylase specificity domains"/>
    <property type="match status" value="2"/>
</dbReference>
<comment type="caution">
    <text evidence="5">The sequence shown here is derived from an EMBL/GenBank/DDBJ whole genome shotgun (WGS) entry which is preliminary data.</text>
</comment>
<dbReference type="InterPro" id="IPR052021">
    <property type="entry name" value="Type-I_RS_S_subunit"/>
</dbReference>
<protein>
    <recommendedName>
        <fullName evidence="4">Type I restriction modification DNA specificity domain-containing protein</fullName>
    </recommendedName>
</protein>
<accession>A0ABP4X2G3</accession>
<evidence type="ECO:0000256" key="2">
    <source>
        <dbReference type="ARBA" id="ARBA00022747"/>
    </source>
</evidence>
<organism evidence="5 6">
    <name type="scientific">Agromyces humatus</name>
    <dbReference type="NCBI Taxonomy" id="279573"/>
    <lineage>
        <taxon>Bacteria</taxon>
        <taxon>Bacillati</taxon>
        <taxon>Actinomycetota</taxon>
        <taxon>Actinomycetes</taxon>
        <taxon>Micrococcales</taxon>
        <taxon>Microbacteriaceae</taxon>
        <taxon>Agromyces</taxon>
    </lineage>
</organism>
<reference evidence="6" key="1">
    <citation type="journal article" date="2019" name="Int. J. Syst. Evol. Microbiol.">
        <title>The Global Catalogue of Microorganisms (GCM) 10K type strain sequencing project: providing services to taxonomists for standard genome sequencing and annotation.</title>
        <authorList>
            <consortium name="The Broad Institute Genomics Platform"/>
            <consortium name="The Broad Institute Genome Sequencing Center for Infectious Disease"/>
            <person name="Wu L."/>
            <person name="Ma J."/>
        </authorList>
    </citation>
    <scope>NUCLEOTIDE SEQUENCE [LARGE SCALE GENOMIC DNA]</scope>
    <source>
        <strain evidence="6">JCM 14319</strain>
    </source>
</reference>
<evidence type="ECO:0000256" key="3">
    <source>
        <dbReference type="ARBA" id="ARBA00023125"/>
    </source>
</evidence>
<proteinExistence type="inferred from homology"/>
<keyword evidence="3" id="KW-0238">DNA-binding</keyword>
<comment type="similarity">
    <text evidence="1">Belongs to the type-I restriction system S methylase family.</text>
</comment>
<gene>
    <name evidence="5" type="ORF">GCM10009747_32160</name>
</gene>
<evidence type="ECO:0000259" key="4">
    <source>
        <dbReference type="Pfam" id="PF01420"/>
    </source>
</evidence>
<dbReference type="EMBL" id="BAAANH010000007">
    <property type="protein sequence ID" value="GAA1768737.1"/>
    <property type="molecule type" value="Genomic_DNA"/>
</dbReference>
<evidence type="ECO:0000313" key="6">
    <source>
        <dbReference type="Proteomes" id="UP001500506"/>
    </source>
</evidence>
<dbReference type="CDD" id="cd17243">
    <property type="entry name" value="RMtype1_S_AchA6I-TRD2-CR2_like"/>
    <property type="match status" value="1"/>
</dbReference>
<feature type="domain" description="Type I restriction modification DNA specificity" evidence="4">
    <location>
        <begin position="200"/>
        <end position="337"/>
    </location>
</feature>
<sequence>MTSTRLGDLLEVKHGYAFPGDGFGQRTDAPQVLTPGNFALGGGFQAAKPKSFDGEYPGEFLLQGGEVVVTMTDLSKAGDTLGFAAVLPDGEFLHNQRIGLVRLSRPELLDERYFAYLTRTDGYRAHIIGTASGSTVRHTSPSRIGDYWVELPSLAVQRATAEVLGALDDKIAANTNLAFKAMGLASLLFDRATIDARVVAMSEVLTPVLGGTPSRARDDYWGGSNLWISAKDATNASNSVVLGTEEHISDLAIRETKAKPLPAGSVILTARGTVGAVARLAVPASFNQSCYGFAPDGIPSSILYFGIRRAADRAKAIAHGSVFDTITMKTFQHLEFPSFSPADAAQLDARLAPLLAAVDEAMRSNRTLAATRDTLLPQLMSGNLRVRDLERSMG</sequence>